<dbReference type="PANTHER" id="PTHR43976">
    <property type="entry name" value="SHORT CHAIN DEHYDROGENASE"/>
    <property type="match status" value="1"/>
</dbReference>
<dbReference type="InterPro" id="IPR002347">
    <property type="entry name" value="SDR_fam"/>
</dbReference>
<dbReference type="PRINTS" id="PR00080">
    <property type="entry name" value="SDRFAMILY"/>
</dbReference>
<dbReference type="PANTHER" id="PTHR43976:SF16">
    <property type="entry name" value="SHORT-CHAIN DEHYDROGENASE_REDUCTASE FAMILY PROTEIN"/>
    <property type="match status" value="1"/>
</dbReference>
<organism evidence="4 5">
    <name type="scientific">Brevibacillus reuszeri</name>
    <dbReference type="NCBI Taxonomy" id="54915"/>
    <lineage>
        <taxon>Bacteria</taxon>
        <taxon>Bacillati</taxon>
        <taxon>Bacillota</taxon>
        <taxon>Bacilli</taxon>
        <taxon>Bacillales</taxon>
        <taxon>Paenibacillaceae</taxon>
        <taxon>Brevibacillus</taxon>
    </lineage>
</organism>
<dbReference type="InterPro" id="IPR020904">
    <property type="entry name" value="Sc_DH/Rdtase_CS"/>
</dbReference>
<name>A0ABQ0TQ52_9BACL</name>
<evidence type="ECO:0000256" key="2">
    <source>
        <dbReference type="ARBA" id="ARBA00023002"/>
    </source>
</evidence>
<evidence type="ECO:0000256" key="1">
    <source>
        <dbReference type="ARBA" id="ARBA00006484"/>
    </source>
</evidence>
<dbReference type="InterPro" id="IPR051911">
    <property type="entry name" value="SDR_oxidoreductase"/>
</dbReference>
<dbReference type="CDD" id="cd05374">
    <property type="entry name" value="17beta-HSD-like_SDR_c"/>
    <property type="match status" value="1"/>
</dbReference>
<dbReference type="InterPro" id="IPR036291">
    <property type="entry name" value="NAD(P)-bd_dom_sf"/>
</dbReference>
<accession>A0ABQ0TQ52</accession>
<keyword evidence="5" id="KW-1185">Reference proteome</keyword>
<sequence length="292" mass="32718">MRIMSRREQQLPSPSGERIALITGTSSGFGMLSAVELARKQYRVVATMRDTERAIELRKRAEQAGVSERLDYLSLDVTSTQDIEQVVAETLRMHGHIDVLINNAGFAVGGFVEEVPMEDWRRQMETNFFGLVAMTRSVIPVMRKQQSGLIVNIGSISGRIGFPGYAPYAASKFAIEGFSESLRHELAPFGIRVVLVEPGAYRTPIWQKGLANIPCDADSPYKHRLEAIMRYSRRASEHAPDPQQVAELIGRIASTPSPRLRYPIGQGSLLAIWGKALLPWKWFEHLIERGTR</sequence>
<comment type="caution">
    <text evidence="4">The sequence shown here is derived from an EMBL/GenBank/DDBJ whole genome shotgun (WGS) entry which is preliminary data.</text>
</comment>
<comment type="similarity">
    <text evidence="1 3">Belongs to the short-chain dehydrogenases/reductases (SDR) family.</text>
</comment>
<dbReference type="NCBIfam" id="NF005372">
    <property type="entry name" value="PRK06914.1"/>
    <property type="match status" value="1"/>
</dbReference>
<proteinExistence type="inferred from homology"/>
<gene>
    <name evidence="4" type="ORF">BRE01_37820</name>
</gene>
<keyword evidence="2" id="KW-0560">Oxidoreductase</keyword>
<dbReference type="EMBL" id="BJON01000014">
    <property type="protein sequence ID" value="GED70080.1"/>
    <property type="molecule type" value="Genomic_DNA"/>
</dbReference>
<protein>
    <submittedName>
        <fullName evidence="4">Short-chain dehydrogenase/reductase</fullName>
    </submittedName>
</protein>
<dbReference type="Gene3D" id="3.40.50.720">
    <property type="entry name" value="NAD(P)-binding Rossmann-like Domain"/>
    <property type="match status" value="1"/>
</dbReference>
<dbReference type="SUPFAM" id="SSF51735">
    <property type="entry name" value="NAD(P)-binding Rossmann-fold domains"/>
    <property type="match status" value="1"/>
</dbReference>
<reference evidence="4 5" key="1">
    <citation type="submission" date="2019-06" db="EMBL/GenBank/DDBJ databases">
        <title>Whole genome shotgun sequence of Brevibacillus reuszeri NBRC 15719.</title>
        <authorList>
            <person name="Hosoyama A."/>
            <person name="Uohara A."/>
            <person name="Ohji S."/>
            <person name="Ichikawa N."/>
        </authorList>
    </citation>
    <scope>NUCLEOTIDE SEQUENCE [LARGE SCALE GENOMIC DNA]</scope>
    <source>
        <strain evidence="4 5">NBRC 15719</strain>
    </source>
</reference>
<dbReference type="PROSITE" id="PS00061">
    <property type="entry name" value="ADH_SHORT"/>
    <property type="match status" value="1"/>
</dbReference>
<evidence type="ECO:0000313" key="4">
    <source>
        <dbReference type="EMBL" id="GED70080.1"/>
    </source>
</evidence>
<evidence type="ECO:0000256" key="3">
    <source>
        <dbReference type="RuleBase" id="RU000363"/>
    </source>
</evidence>
<dbReference type="Pfam" id="PF00106">
    <property type="entry name" value="adh_short"/>
    <property type="match status" value="1"/>
</dbReference>
<dbReference type="PRINTS" id="PR00081">
    <property type="entry name" value="GDHRDH"/>
</dbReference>
<evidence type="ECO:0000313" key="5">
    <source>
        <dbReference type="Proteomes" id="UP000319578"/>
    </source>
</evidence>
<dbReference type="Proteomes" id="UP000319578">
    <property type="component" value="Unassembled WGS sequence"/>
</dbReference>